<evidence type="ECO:0000313" key="2">
    <source>
        <dbReference type="Proteomes" id="UP000708208"/>
    </source>
</evidence>
<reference evidence="1" key="1">
    <citation type="submission" date="2021-06" db="EMBL/GenBank/DDBJ databases">
        <authorList>
            <person name="Hodson N. C."/>
            <person name="Mongue J. A."/>
            <person name="Jaron S. K."/>
        </authorList>
    </citation>
    <scope>NUCLEOTIDE SEQUENCE</scope>
</reference>
<keyword evidence="2" id="KW-1185">Reference proteome</keyword>
<dbReference type="AlphaFoldDB" id="A0A8J2JD85"/>
<comment type="caution">
    <text evidence="1">The sequence shown here is derived from an EMBL/GenBank/DDBJ whole genome shotgun (WGS) entry which is preliminary data.</text>
</comment>
<sequence length="102" mass="11460">PVQETDVDIKTERDDLTVTLAGDVKNESNVVSRGTYWIKNRKDGIYGEGNRNSYSPLEYLTVLSIENGGKNKKFLATNLPLLANYSYILAKDGTVQRQKYGE</sequence>
<feature type="non-terminal residue" evidence="1">
    <location>
        <position position="1"/>
    </location>
</feature>
<evidence type="ECO:0000313" key="1">
    <source>
        <dbReference type="EMBL" id="CAG7713668.1"/>
    </source>
</evidence>
<feature type="non-terminal residue" evidence="1">
    <location>
        <position position="102"/>
    </location>
</feature>
<name>A0A8J2JD85_9HEXA</name>
<accession>A0A8J2JD85</accession>
<organism evidence="1 2">
    <name type="scientific">Allacma fusca</name>
    <dbReference type="NCBI Taxonomy" id="39272"/>
    <lineage>
        <taxon>Eukaryota</taxon>
        <taxon>Metazoa</taxon>
        <taxon>Ecdysozoa</taxon>
        <taxon>Arthropoda</taxon>
        <taxon>Hexapoda</taxon>
        <taxon>Collembola</taxon>
        <taxon>Symphypleona</taxon>
        <taxon>Sminthuridae</taxon>
        <taxon>Allacma</taxon>
    </lineage>
</organism>
<dbReference type="Proteomes" id="UP000708208">
    <property type="component" value="Unassembled WGS sequence"/>
</dbReference>
<dbReference type="EMBL" id="CAJVCH010033188">
    <property type="protein sequence ID" value="CAG7713668.1"/>
    <property type="molecule type" value="Genomic_DNA"/>
</dbReference>
<gene>
    <name evidence="1" type="ORF">AFUS01_LOCUS5239</name>
</gene>
<proteinExistence type="predicted"/>
<protein>
    <submittedName>
        <fullName evidence="1">Uncharacterized protein</fullName>
    </submittedName>
</protein>